<evidence type="ECO:0000313" key="1">
    <source>
        <dbReference type="EMBL" id="KAI8434613.1"/>
    </source>
</evidence>
<evidence type="ECO:0000313" key="2">
    <source>
        <dbReference type="Proteomes" id="UP001064048"/>
    </source>
</evidence>
<protein>
    <submittedName>
        <fullName evidence="1">Uncharacterized protein</fullName>
    </submittedName>
</protein>
<gene>
    <name evidence="1" type="ORF">MSG28_003149</name>
</gene>
<keyword evidence="2" id="KW-1185">Reference proteome</keyword>
<accession>A0ACC0KDS6</accession>
<name>A0ACC0KDS6_CHOFU</name>
<sequence>MFTPFEAKFVRIRPLTWHDAIAVRFELIGCDEPEPIQCTEPLGLAADLPLESIEVSSNNQDRKYFALTAERGWRPLYSTPGEWIMVIIYI</sequence>
<organism evidence="1 2">
    <name type="scientific">Choristoneura fumiferana</name>
    <name type="common">Spruce budworm moth</name>
    <name type="synonym">Archips fumiferana</name>
    <dbReference type="NCBI Taxonomy" id="7141"/>
    <lineage>
        <taxon>Eukaryota</taxon>
        <taxon>Metazoa</taxon>
        <taxon>Ecdysozoa</taxon>
        <taxon>Arthropoda</taxon>
        <taxon>Hexapoda</taxon>
        <taxon>Insecta</taxon>
        <taxon>Pterygota</taxon>
        <taxon>Neoptera</taxon>
        <taxon>Endopterygota</taxon>
        <taxon>Lepidoptera</taxon>
        <taxon>Glossata</taxon>
        <taxon>Ditrysia</taxon>
        <taxon>Tortricoidea</taxon>
        <taxon>Tortricidae</taxon>
        <taxon>Tortricinae</taxon>
        <taxon>Choristoneura</taxon>
    </lineage>
</organism>
<proteinExistence type="predicted"/>
<dbReference type="EMBL" id="CM046105">
    <property type="protein sequence ID" value="KAI8434613.1"/>
    <property type="molecule type" value="Genomic_DNA"/>
</dbReference>
<reference evidence="1 2" key="1">
    <citation type="journal article" date="2022" name="Genome Biol. Evol.">
        <title>The Spruce Budworm Genome: Reconstructing the Evolutionary History of Antifreeze Proteins.</title>
        <authorList>
            <person name="Beliveau C."/>
            <person name="Gagne P."/>
            <person name="Picq S."/>
            <person name="Vernygora O."/>
            <person name="Keeling C.I."/>
            <person name="Pinkney K."/>
            <person name="Doucet D."/>
            <person name="Wen F."/>
            <person name="Johnston J.S."/>
            <person name="Maaroufi H."/>
            <person name="Boyle B."/>
            <person name="Laroche J."/>
            <person name="Dewar K."/>
            <person name="Juretic N."/>
            <person name="Blackburn G."/>
            <person name="Nisole A."/>
            <person name="Brunet B."/>
            <person name="Brandao M."/>
            <person name="Lumley L."/>
            <person name="Duan J."/>
            <person name="Quan G."/>
            <person name="Lucarotti C.J."/>
            <person name="Roe A.D."/>
            <person name="Sperling F.A.H."/>
            <person name="Levesque R.C."/>
            <person name="Cusson M."/>
        </authorList>
    </citation>
    <scope>NUCLEOTIDE SEQUENCE [LARGE SCALE GENOMIC DNA]</scope>
    <source>
        <strain evidence="1">Glfc:IPQL:Cfum</strain>
    </source>
</reference>
<dbReference type="Proteomes" id="UP001064048">
    <property type="component" value="Chromosome 5"/>
</dbReference>
<comment type="caution">
    <text evidence="1">The sequence shown here is derived from an EMBL/GenBank/DDBJ whole genome shotgun (WGS) entry which is preliminary data.</text>
</comment>